<dbReference type="WBParaSite" id="PSAMB.scaffold319size56836.g4730.t1">
    <property type="protein sequence ID" value="PSAMB.scaffold319size56836.g4730.t1"/>
    <property type="gene ID" value="PSAMB.scaffold319size56836.g4730"/>
</dbReference>
<accession>A0A914W5L4</accession>
<sequence length="92" mass="10244">MWTAARVKRVQETVVAPLFTAAALVDYGNEVTDDRSLPPLLNGDRQQISAACRGRRRRRWPLLSHSQRDCLDRHRAAARVNAAVASAAAQQH</sequence>
<evidence type="ECO:0000313" key="2">
    <source>
        <dbReference type="WBParaSite" id="PSAMB.scaffold319size56836.g4730.t1"/>
    </source>
</evidence>
<dbReference type="AlphaFoldDB" id="A0A914W5L4"/>
<protein>
    <submittedName>
        <fullName evidence="2">Uncharacterized protein</fullName>
    </submittedName>
</protein>
<organism evidence="1 2">
    <name type="scientific">Plectus sambesii</name>
    <dbReference type="NCBI Taxonomy" id="2011161"/>
    <lineage>
        <taxon>Eukaryota</taxon>
        <taxon>Metazoa</taxon>
        <taxon>Ecdysozoa</taxon>
        <taxon>Nematoda</taxon>
        <taxon>Chromadorea</taxon>
        <taxon>Plectida</taxon>
        <taxon>Plectina</taxon>
        <taxon>Plectoidea</taxon>
        <taxon>Plectidae</taxon>
        <taxon>Plectus</taxon>
    </lineage>
</organism>
<keyword evidence="1" id="KW-1185">Reference proteome</keyword>
<dbReference type="Proteomes" id="UP000887566">
    <property type="component" value="Unplaced"/>
</dbReference>
<reference evidence="2" key="1">
    <citation type="submission" date="2022-11" db="UniProtKB">
        <authorList>
            <consortium name="WormBaseParasite"/>
        </authorList>
    </citation>
    <scope>IDENTIFICATION</scope>
</reference>
<evidence type="ECO:0000313" key="1">
    <source>
        <dbReference type="Proteomes" id="UP000887566"/>
    </source>
</evidence>
<name>A0A914W5L4_9BILA</name>
<proteinExistence type="predicted"/>